<feature type="active site" description="Proton donor/acceptor" evidence="12 14">
    <location>
        <position position="170"/>
    </location>
</feature>
<dbReference type="PANTHER" id="PTHR12128:SF66">
    <property type="entry name" value="4-HYDROXY-2-OXOGLUTARATE ALDOLASE, MITOCHONDRIAL"/>
    <property type="match status" value="1"/>
</dbReference>
<keyword evidence="7 12" id="KW-0220">Diaminopimelate biosynthesis</keyword>
<feature type="binding site" evidence="12 15">
    <location>
        <position position="82"/>
    </location>
    <ligand>
        <name>pyruvate</name>
        <dbReference type="ChEBI" id="CHEBI:15361"/>
    </ligand>
</feature>
<feature type="site" description="Part of a proton relay during catalysis" evidence="12">
    <location>
        <position position="81"/>
    </location>
</feature>
<name>A0A521ETD8_SACCC</name>
<evidence type="ECO:0000256" key="8">
    <source>
        <dbReference type="ARBA" id="ARBA00023154"/>
    </source>
</evidence>
<evidence type="ECO:0000256" key="11">
    <source>
        <dbReference type="ARBA" id="ARBA00047836"/>
    </source>
</evidence>
<accession>A0A521ETD8</accession>
<dbReference type="InterPro" id="IPR002220">
    <property type="entry name" value="DapA-like"/>
</dbReference>
<comment type="similarity">
    <text evidence="3 12 13">Belongs to the DapA family.</text>
</comment>
<dbReference type="InterPro" id="IPR013785">
    <property type="entry name" value="Aldolase_TIM"/>
</dbReference>
<dbReference type="SMART" id="SM01130">
    <property type="entry name" value="DHDPS"/>
    <property type="match status" value="1"/>
</dbReference>
<comment type="caution">
    <text evidence="12">Was originally thought to be a dihydrodipicolinate synthase (DHDPS), catalyzing the condensation of (S)-aspartate-beta-semialdehyde [(S)-ASA] and pyruvate to dihydrodipicolinate (DHDP). However, it was shown in E.coli that the product of the enzymatic reaction is not dihydrodipicolinate but in fact (4S)-4-hydroxy-2,3,4,5-tetrahydro-(2S)-dipicolinic acid (HTPA), and that the consecutive dehydration reaction leading to DHDP is not spontaneous but catalyzed by DapB.</text>
</comment>
<evidence type="ECO:0000256" key="5">
    <source>
        <dbReference type="ARBA" id="ARBA00022490"/>
    </source>
</evidence>
<dbReference type="PANTHER" id="PTHR12128">
    <property type="entry name" value="DIHYDRODIPICOLINATE SYNTHASE"/>
    <property type="match status" value="1"/>
</dbReference>
<evidence type="ECO:0000256" key="4">
    <source>
        <dbReference type="ARBA" id="ARBA00012086"/>
    </source>
</evidence>
<dbReference type="AlphaFoldDB" id="A0A521ETD8"/>
<dbReference type="GO" id="GO:0019877">
    <property type="term" value="P:diaminopimelate biosynthetic process"/>
    <property type="evidence" value="ECO:0007669"/>
    <property type="project" value="UniProtKB-UniRule"/>
</dbReference>
<evidence type="ECO:0000313" key="17">
    <source>
        <dbReference type="Proteomes" id="UP000319040"/>
    </source>
</evidence>
<feature type="active site" description="Schiff-base intermediate with substrate" evidence="12 14">
    <location>
        <position position="199"/>
    </location>
</feature>
<dbReference type="Proteomes" id="UP000319040">
    <property type="component" value="Unassembled WGS sequence"/>
</dbReference>
<dbReference type="GO" id="GO:0008840">
    <property type="term" value="F:4-hydroxy-tetrahydrodipicolinate synthase activity"/>
    <property type="evidence" value="ECO:0007669"/>
    <property type="project" value="UniProtKB-UniRule"/>
</dbReference>
<keyword evidence="9 12" id="KW-0456">Lyase</keyword>
<evidence type="ECO:0000256" key="3">
    <source>
        <dbReference type="ARBA" id="ARBA00007592"/>
    </source>
</evidence>
<evidence type="ECO:0000313" key="16">
    <source>
        <dbReference type="EMBL" id="SMO86350.1"/>
    </source>
</evidence>
<evidence type="ECO:0000256" key="10">
    <source>
        <dbReference type="ARBA" id="ARBA00023270"/>
    </source>
</evidence>
<dbReference type="Pfam" id="PF00701">
    <property type="entry name" value="DHDPS"/>
    <property type="match status" value="1"/>
</dbReference>
<dbReference type="UniPathway" id="UPA00034">
    <property type="reaction ID" value="UER00017"/>
</dbReference>
<keyword evidence="17" id="KW-1185">Reference proteome</keyword>
<dbReference type="GO" id="GO:0009089">
    <property type="term" value="P:lysine biosynthetic process via diaminopimelate"/>
    <property type="evidence" value="ECO:0007669"/>
    <property type="project" value="UniProtKB-UniRule"/>
</dbReference>
<evidence type="ECO:0000256" key="6">
    <source>
        <dbReference type="ARBA" id="ARBA00022605"/>
    </source>
</evidence>
<evidence type="ECO:0000256" key="2">
    <source>
        <dbReference type="ARBA" id="ARBA00005120"/>
    </source>
</evidence>
<dbReference type="InterPro" id="IPR005263">
    <property type="entry name" value="DapA"/>
</dbReference>
<dbReference type="EMBL" id="FXTB01000010">
    <property type="protein sequence ID" value="SMO86350.1"/>
    <property type="molecule type" value="Genomic_DNA"/>
</dbReference>
<comment type="function">
    <text evidence="1 12">Catalyzes the condensation of (S)-aspartate-beta-semialdehyde [(S)-ASA] and pyruvate to 4-hydroxy-tetrahydrodipicolinate (HTPA).</text>
</comment>
<dbReference type="PIRSF" id="PIRSF001365">
    <property type="entry name" value="DHDPS"/>
    <property type="match status" value="1"/>
</dbReference>
<dbReference type="GO" id="GO:0005829">
    <property type="term" value="C:cytosol"/>
    <property type="evidence" value="ECO:0007669"/>
    <property type="project" value="TreeGrafter"/>
</dbReference>
<dbReference type="PRINTS" id="PR00146">
    <property type="entry name" value="DHPICSNTHASE"/>
</dbReference>
<evidence type="ECO:0000256" key="12">
    <source>
        <dbReference type="HAMAP-Rule" id="MF_00418"/>
    </source>
</evidence>
<dbReference type="NCBIfam" id="TIGR00674">
    <property type="entry name" value="dapA"/>
    <property type="match status" value="1"/>
</dbReference>
<evidence type="ECO:0000256" key="15">
    <source>
        <dbReference type="PIRSR" id="PIRSR001365-2"/>
    </source>
</evidence>
<dbReference type="Gene3D" id="3.20.20.70">
    <property type="entry name" value="Aldolase class I"/>
    <property type="match status" value="1"/>
</dbReference>
<keyword evidence="5 12" id="KW-0963">Cytoplasm</keyword>
<comment type="subunit">
    <text evidence="12">Homotetramer; dimer of dimers.</text>
</comment>
<dbReference type="CDD" id="cd00950">
    <property type="entry name" value="DHDPS"/>
    <property type="match status" value="1"/>
</dbReference>
<protein>
    <recommendedName>
        <fullName evidence="4 12">4-hydroxy-tetrahydrodipicolinate synthase</fullName>
        <shortName evidence="12">HTPA synthase</shortName>
        <ecNumber evidence="4 12">4.3.3.7</ecNumber>
    </recommendedName>
</protein>
<proteinExistence type="inferred from homology"/>
<evidence type="ECO:0000256" key="1">
    <source>
        <dbReference type="ARBA" id="ARBA00003294"/>
    </source>
</evidence>
<keyword evidence="6 12" id="KW-0028">Amino-acid biosynthesis</keyword>
<sequence>MQFKLHNLFFYRYFYSFKLYFYALKITYFIHLNNMAFTLKGAIVAIVTPFLESGEIDWDSFDKLIDWHIDSKTDGIVVCGTTGETPTLTDEEDEAVIARAVEKIKGRIPVIAGSGSNCTQTAIRKTQKAKNLGADAALVVVPYYNKPTETGIYNHFSTVAQSVDIPIILYNVPSRTGTSILPETVIRLAKDFDNIVATKEASGDLSYFTQIIASAPKTFLVYSGDDFLASSANLLGAHGCISVVANIIPAEFQQLMKVSLQGDAIATRKSFYKYKKLMELCFVESNPIPVKTALAEMGFIKEFYRQPLCKITPENRQLLLNEMKNLKLIEK</sequence>
<evidence type="ECO:0000256" key="9">
    <source>
        <dbReference type="ARBA" id="ARBA00023239"/>
    </source>
</evidence>
<comment type="pathway">
    <text evidence="2 12">Amino-acid biosynthesis; L-lysine biosynthesis via DAP pathway; (S)-tetrahydrodipicolinate from L-aspartate: step 3/4.</text>
</comment>
<feature type="binding site" evidence="12 15">
    <location>
        <position position="241"/>
    </location>
    <ligand>
        <name>pyruvate</name>
        <dbReference type="ChEBI" id="CHEBI:15361"/>
    </ligand>
</feature>
<organism evidence="16 17">
    <name type="scientific">Saccharicrinis carchari</name>
    <dbReference type="NCBI Taxonomy" id="1168039"/>
    <lineage>
        <taxon>Bacteria</taxon>
        <taxon>Pseudomonadati</taxon>
        <taxon>Bacteroidota</taxon>
        <taxon>Bacteroidia</taxon>
        <taxon>Marinilabiliales</taxon>
        <taxon>Marinilabiliaceae</taxon>
        <taxon>Saccharicrinis</taxon>
    </lineage>
</organism>
<evidence type="ECO:0000256" key="13">
    <source>
        <dbReference type="PIRNR" id="PIRNR001365"/>
    </source>
</evidence>
<keyword evidence="10 12" id="KW-0704">Schiff base</keyword>
<comment type="catalytic activity">
    <reaction evidence="11 12">
        <text>L-aspartate 4-semialdehyde + pyruvate = (2S,4S)-4-hydroxy-2,3,4,5-tetrahydrodipicolinate + H2O + H(+)</text>
        <dbReference type="Rhea" id="RHEA:34171"/>
        <dbReference type="ChEBI" id="CHEBI:15361"/>
        <dbReference type="ChEBI" id="CHEBI:15377"/>
        <dbReference type="ChEBI" id="CHEBI:15378"/>
        <dbReference type="ChEBI" id="CHEBI:67139"/>
        <dbReference type="ChEBI" id="CHEBI:537519"/>
        <dbReference type="EC" id="4.3.3.7"/>
    </reaction>
</comment>
<evidence type="ECO:0000256" key="14">
    <source>
        <dbReference type="PIRSR" id="PIRSR001365-1"/>
    </source>
</evidence>
<reference evidence="16 17" key="1">
    <citation type="submission" date="2017-05" db="EMBL/GenBank/DDBJ databases">
        <authorList>
            <person name="Varghese N."/>
            <person name="Submissions S."/>
        </authorList>
    </citation>
    <scope>NUCLEOTIDE SEQUENCE [LARGE SCALE GENOMIC DNA]</scope>
    <source>
        <strain evidence="16 17">DSM 27040</strain>
    </source>
</reference>
<gene>
    <name evidence="12" type="primary">dapA</name>
    <name evidence="16" type="ORF">SAMN06265379_110125</name>
</gene>
<dbReference type="HAMAP" id="MF_00418">
    <property type="entry name" value="DapA"/>
    <property type="match status" value="1"/>
</dbReference>
<feature type="site" description="Part of a proton relay during catalysis" evidence="12">
    <location>
        <position position="144"/>
    </location>
</feature>
<comment type="subcellular location">
    <subcellularLocation>
        <location evidence="12">Cytoplasm</location>
    </subcellularLocation>
</comment>
<dbReference type="SUPFAM" id="SSF51569">
    <property type="entry name" value="Aldolase"/>
    <property type="match status" value="1"/>
</dbReference>
<evidence type="ECO:0000256" key="7">
    <source>
        <dbReference type="ARBA" id="ARBA00022915"/>
    </source>
</evidence>
<keyword evidence="8 12" id="KW-0457">Lysine biosynthesis</keyword>
<dbReference type="EC" id="4.3.3.7" evidence="4 12"/>